<comment type="function">
    <text evidence="1">Transcriptional repressor of xylose-utilizing enzymes.</text>
</comment>
<dbReference type="InterPro" id="IPR000835">
    <property type="entry name" value="HTH_MarR-typ"/>
</dbReference>
<dbReference type="Gene3D" id="1.10.10.10">
    <property type="entry name" value="Winged helix-like DNA-binding domain superfamily/Winged helix DNA-binding domain"/>
    <property type="match status" value="1"/>
</dbReference>
<keyword evidence="5" id="KW-1185">Reference proteome</keyword>
<protein>
    <submittedName>
        <fullName evidence="4">ROK family protein</fullName>
    </submittedName>
</protein>
<dbReference type="Gene3D" id="3.30.420.40">
    <property type="match status" value="2"/>
</dbReference>
<evidence type="ECO:0000313" key="5">
    <source>
        <dbReference type="Proteomes" id="UP000298615"/>
    </source>
</evidence>
<dbReference type="EMBL" id="CP039712">
    <property type="protein sequence ID" value="QCI85602.1"/>
    <property type="molecule type" value="Genomic_DNA"/>
</dbReference>
<dbReference type="Proteomes" id="UP000298615">
    <property type="component" value="Chromosome"/>
</dbReference>
<dbReference type="AlphaFoldDB" id="A0A4D7CSF3"/>
<dbReference type="OrthoDB" id="9796533at2"/>
<dbReference type="GO" id="GO:0003700">
    <property type="term" value="F:DNA-binding transcription factor activity"/>
    <property type="evidence" value="ECO:0007669"/>
    <property type="project" value="InterPro"/>
</dbReference>
<dbReference type="GO" id="GO:0042732">
    <property type="term" value="P:D-xylose metabolic process"/>
    <property type="evidence" value="ECO:0007669"/>
    <property type="project" value="UniProtKB-KW"/>
</dbReference>
<name>A0A4D7CSF3_9ENTE</name>
<dbReference type="CDD" id="cd24077">
    <property type="entry name" value="ASKHA_ATPase_ROK_SaXylR-like"/>
    <property type="match status" value="1"/>
</dbReference>
<dbReference type="KEGG" id="vao:FA707_00845"/>
<organism evidence="4 5">
    <name type="scientific">Vagococcus zengguangii</name>
    <dbReference type="NCBI Taxonomy" id="2571750"/>
    <lineage>
        <taxon>Bacteria</taxon>
        <taxon>Bacillati</taxon>
        <taxon>Bacillota</taxon>
        <taxon>Bacilli</taxon>
        <taxon>Lactobacillales</taxon>
        <taxon>Enterococcaceae</taxon>
        <taxon>Vagococcus</taxon>
    </lineage>
</organism>
<dbReference type="Pfam" id="PF01047">
    <property type="entry name" value="MarR"/>
    <property type="match status" value="1"/>
</dbReference>
<dbReference type="InterPro" id="IPR036388">
    <property type="entry name" value="WH-like_DNA-bd_sf"/>
</dbReference>
<dbReference type="SUPFAM" id="SSF46785">
    <property type="entry name" value="Winged helix' DNA-binding domain"/>
    <property type="match status" value="1"/>
</dbReference>
<evidence type="ECO:0000256" key="2">
    <source>
        <dbReference type="ARBA" id="ARBA00006479"/>
    </source>
</evidence>
<evidence type="ECO:0000313" key="4">
    <source>
        <dbReference type="EMBL" id="QCI85602.1"/>
    </source>
</evidence>
<comment type="similarity">
    <text evidence="2">Belongs to the ROK (NagC/XylR) family.</text>
</comment>
<keyword evidence="3" id="KW-0119">Carbohydrate metabolism</keyword>
<gene>
    <name evidence="4" type="ORF">FA707_00845</name>
</gene>
<dbReference type="Pfam" id="PF00480">
    <property type="entry name" value="ROK"/>
    <property type="match status" value="1"/>
</dbReference>
<dbReference type="InterPro" id="IPR043129">
    <property type="entry name" value="ATPase_NBD"/>
</dbReference>
<dbReference type="RefSeq" id="WP_136952448.1">
    <property type="nucleotide sequence ID" value="NZ_CP039712.1"/>
</dbReference>
<dbReference type="PROSITE" id="PS01125">
    <property type="entry name" value="ROK"/>
    <property type="match status" value="1"/>
</dbReference>
<dbReference type="PANTHER" id="PTHR18964:SF149">
    <property type="entry name" value="BIFUNCTIONAL UDP-N-ACETYLGLUCOSAMINE 2-EPIMERASE_N-ACETYLMANNOSAMINE KINASE"/>
    <property type="match status" value="1"/>
</dbReference>
<dbReference type="InterPro" id="IPR000600">
    <property type="entry name" value="ROK"/>
</dbReference>
<reference evidence="4 5" key="1">
    <citation type="submission" date="2019-04" db="EMBL/GenBank/DDBJ databases">
        <title>Vagococcus sp. nov., isolated from faeces of yaks (Bos grunniens).</title>
        <authorList>
            <person name="Ge Y."/>
        </authorList>
    </citation>
    <scope>NUCLEOTIDE SEQUENCE [LARGE SCALE GENOMIC DNA]</scope>
    <source>
        <strain evidence="4 5">MN-17</strain>
    </source>
</reference>
<accession>A0A4D7CSF3</accession>
<dbReference type="InterPro" id="IPR036390">
    <property type="entry name" value="WH_DNA-bd_sf"/>
</dbReference>
<dbReference type="SUPFAM" id="SSF53067">
    <property type="entry name" value="Actin-like ATPase domain"/>
    <property type="match status" value="2"/>
</dbReference>
<dbReference type="PANTHER" id="PTHR18964">
    <property type="entry name" value="ROK (REPRESSOR, ORF, KINASE) FAMILY"/>
    <property type="match status" value="1"/>
</dbReference>
<proteinExistence type="inferred from homology"/>
<evidence type="ECO:0000256" key="1">
    <source>
        <dbReference type="ARBA" id="ARBA00002486"/>
    </source>
</evidence>
<dbReference type="InterPro" id="IPR049874">
    <property type="entry name" value="ROK_cs"/>
</dbReference>
<evidence type="ECO:0000256" key="3">
    <source>
        <dbReference type="ARBA" id="ARBA00022629"/>
    </source>
</evidence>
<sequence length="384" mass="42175">MINSKYTIRERNEAVILQTIIEHQPISRAELATVTRLNKASVSSITKKLIEEELIIETGIGDSSNVGGRKPIMLMFNPKAALVIGIDVGTNYLNGKLTYLDAETITSFEEKNIKINQQTIKTELANCIEQLLLNVPTTYHGIVGLTAAIHGVVLNEEIIYTPNYDLDQGSMANILEELVDCPVFIENEANLAALGEYAFTSDSRNLICISIHDGIGAGIVENGVLQTGPHGRAGEIGHSVLFPDGKPCPCGNKGCLEQYASHVTLYEEIKQATANATMNSDLVTQLYQEHHPDVIVALKNNSHYLSIGVNNLISVYDPEVIVINSSVYQKNPAMLEWLINDLNTLQRSELEIINSPLQNNATLQGATIKAVQQFLNISHLKFIK</sequence>
<keyword evidence="3" id="KW-0859">Xylose metabolism</keyword>